<feature type="transmembrane region" description="Helical" evidence="2">
    <location>
        <begin position="247"/>
        <end position="270"/>
    </location>
</feature>
<feature type="transmembrane region" description="Helical" evidence="2">
    <location>
        <begin position="217"/>
        <end position="240"/>
    </location>
</feature>
<keyword evidence="2" id="KW-1133">Transmembrane helix</keyword>
<dbReference type="PATRIC" id="fig|1050174.4.peg.2245"/>
<keyword evidence="4" id="KW-1185">Reference proteome</keyword>
<protein>
    <recommendedName>
        <fullName evidence="5">Transmembrane protein</fullName>
    </recommendedName>
</protein>
<evidence type="ECO:0008006" key="5">
    <source>
        <dbReference type="Google" id="ProtNLM"/>
    </source>
</evidence>
<accession>A0A0G3GSE4</accession>
<proteinExistence type="predicted"/>
<gene>
    <name evidence="3" type="ORF">CEPID_11125</name>
</gene>
<evidence type="ECO:0000313" key="3">
    <source>
        <dbReference type="EMBL" id="AKK04054.1"/>
    </source>
</evidence>
<dbReference type="RefSeq" id="WP_047240958.1">
    <property type="nucleotide sequence ID" value="NZ_CP011541.1"/>
</dbReference>
<dbReference type="AlphaFoldDB" id="A0A0G3GSE4"/>
<organism evidence="3 4">
    <name type="scientific">Corynebacterium epidermidicanis</name>
    <dbReference type="NCBI Taxonomy" id="1050174"/>
    <lineage>
        <taxon>Bacteria</taxon>
        <taxon>Bacillati</taxon>
        <taxon>Actinomycetota</taxon>
        <taxon>Actinomycetes</taxon>
        <taxon>Mycobacteriales</taxon>
        <taxon>Corynebacteriaceae</taxon>
        <taxon>Corynebacterium</taxon>
    </lineage>
</organism>
<dbReference type="KEGG" id="cei:CEPID_11125"/>
<sequence length="299" mass="30949">MSDQQLTVAELMARAAKEGGRSSDAPRRRRRRSLEEGGVSVAEFTGSIPKVTAKPIEARHTAVPIDAPTRTDIAAQQPAKPAAVEPQTPAKNEVQAEVVATQPEAAPVVEAQPDALPTGVPISVVDESDPVRLTTDSFPAQSAATLDAPAPAKQKSAQDAEETTVLPVVEPSEAQQVAPVITSSEEVVVEPVSDSSVRDVVATDVVEELEEAEDDKISLVSVVVMALVGVAVGVGLFIGFKVLWASVAPLLVAALAIAMTLGLVGVVHALRTEKDGLSMVLAGLTGLAVTFGPMLVAQL</sequence>
<evidence type="ECO:0000256" key="1">
    <source>
        <dbReference type="SAM" id="MobiDB-lite"/>
    </source>
</evidence>
<keyword evidence="2" id="KW-0812">Transmembrane</keyword>
<feature type="region of interest" description="Disordered" evidence="1">
    <location>
        <begin position="59"/>
        <end position="93"/>
    </location>
</feature>
<keyword evidence="2" id="KW-0472">Membrane</keyword>
<feature type="transmembrane region" description="Helical" evidence="2">
    <location>
        <begin position="276"/>
        <end position="297"/>
    </location>
</feature>
<reference evidence="3 4" key="1">
    <citation type="submission" date="2015-05" db="EMBL/GenBank/DDBJ databases">
        <title>Complete genome sequence of Corynebacterium epidermidicanis DSM 45586, isolated from the skin of a dog suffering from pruritus.</title>
        <authorList>
            <person name="Ruckert C."/>
            <person name="Albersmeier A."/>
            <person name="Winkler A."/>
            <person name="Tauch A."/>
        </authorList>
    </citation>
    <scope>NUCLEOTIDE SEQUENCE [LARGE SCALE GENOMIC DNA]</scope>
    <source>
        <strain evidence="3 4">DSM 45586</strain>
    </source>
</reference>
<name>A0A0G3GSE4_9CORY</name>
<dbReference type="OrthoDB" id="4428184at2"/>
<dbReference type="EMBL" id="CP011541">
    <property type="protein sequence ID" value="AKK04054.1"/>
    <property type="molecule type" value="Genomic_DNA"/>
</dbReference>
<feature type="region of interest" description="Disordered" evidence="1">
    <location>
        <begin position="1"/>
        <end position="38"/>
    </location>
</feature>
<dbReference type="Proteomes" id="UP000035368">
    <property type="component" value="Chromosome"/>
</dbReference>
<evidence type="ECO:0000313" key="4">
    <source>
        <dbReference type="Proteomes" id="UP000035368"/>
    </source>
</evidence>
<evidence type="ECO:0000256" key="2">
    <source>
        <dbReference type="SAM" id="Phobius"/>
    </source>
</evidence>
<dbReference type="STRING" id="1050174.CEPID_11125"/>
<feature type="compositionally biased region" description="Basic and acidic residues" evidence="1">
    <location>
        <begin position="15"/>
        <end position="26"/>
    </location>
</feature>